<keyword evidence="8" id="KW-1185">Reference proteome</keyword>
<keyword evidence="4 6" id="KW-1133">Transmembrane helix</keyword>
<proteinExistence type="predicted"/>
<gene>
    <name evidence="7" type="ORF">HHL11_09850</name>
</gene>
<feature type="transmembrane region" description="Helical" evidence="6">
    <location>
        <begin position="69"/>
        <end position="89"/>
    </location>
</feature>
<dbReference type="PANTHER" id="PTHR30086">
    <property type="entry name" value="ARGININE EXPORTER PROTEIN ARGO"/>
    <property type="match status" value="1"/>
</dbReference>
<accession>A0A848H3B0</accession>
<dbReference type="PANTHER" id="PTHR30086:SF20">
    <property type="entry name" value="ARGININE EXPORTER PROTEIN ARGO-RELATED"/>
    <property type="match status" value="1"/>
</dbReference>
<keyword evidence="2" id="KW-1003">Cell membrane</keyword>
<feature type="transmembrane region" description="Helical" evidence="6">
    <location>
        <begin position="6"/>
        <end position="26"/>
    </location>
</feature>
<dbReference type="RefSeq" id="WP_169418216.1">
    <property type="nucleotide sequence ID" value="NZ_JABBFX010000001.1"/>
</dbReference>
<feature type="transmembrane region" description="Helical" evidence="6">
    <location>
        <begin position="147"/>
        <end position="171"/>
    </location>
</feature>
<evidence type="ECO:0000256" key="3">
    <source>
        <dbReference type="ARBA" id="ARBA00022692"/>
    </source>
</evidence>
<evidence type="ECO:0000256" key="1">
    <source>
        <dbReference type="ARBA" id="ARBA00004651"/>
    </source>
</evidence>
<dbReference type="GO" id="GO:0005886">
    <property type="term" value="C:plasma membrane"/>
    <property type="evidence" value="ECO:0007669"/>
    <property type="project" value="UniProtKB-SubCell"/>
</dbReference>
<comment type="subcellular location">
    <subcellularLocation>
        <location evidence="1">Cell membrane</location>
        <topology evidence="1">Multi-pass membrane protein</topology>
    </subcellularLocation>
</comment>
<sequence>METIWLFALLVFGIIALPGMDMAFVLASSLAGGRGGGFAALAGIVAGGLAHVVMGVLGVGLLLQALPAAYRLLLLAGAAYLAWIAWKLWRHPGALTEVPDTAQRSRRQTFWRALATCLLNPKAYVFMVAVFPQFLRPGQGPLAMQAALLWGVIAVTQVLVYGAVALGAGGLRARLARSAGRQMLLARQVALLLGGTALWALWHGVVPGP</sequence>
<reference evidence="7 8" key="1">
    <citation type="submission" date="2020-04" db="EMBL/GenBank/DDBJ databases">
        <title>Ramlibacter sp. G-1-2-2 isolated from soil.</title>
        <authorList>
            <person name="Dahal R.H."/>
        </authorList>
    </citation>
    <scope>NUCLEOTIDE SEQUENCE [LARGE SCALE GENOMIC DNA]</scope>
    <source>
        <strain evidence="7 8">G-1-2-2</strain>
    </source>
</reference>
<keyword evidence="5 6" id="KW-0472">Membrane</keyword>
<comment type="caution">
    <text evidence="7">The sequence shown here is derived from an EMBL/GenBank/DDBJ whole genome shotgun (WGS) entry which is preliminary data.</text>
</comment>
<keyword evidence="3 6" id="KW-0812">Transmembrane</keyword>
<evidence type="ECO:0000313" key="7">
    <source>
        <dbReference type="EMBL" id="NML44051.1"/>
    </source>
</evidence>
<evidence type="ECO:0000256" key="5">
    <source>
        <dbReference type="ARBA" id="ARBA00023136"/>
    </source>
</evidence>
<evidence type="ECO:0000256" key="2">
    <source>
        <dbReference type="ARBA" id="ARBA00022475"/>
    </source>
</evidence>
<evidence type="ECO:0000256" key="6">
    <source>
        <dbReference type="SAM" id="Phobius"/>
    </source>
</evidence>
<organism evidence="7 8">
    <name type="scientific">Ramlibacter agri</name>
    <dbReference type="NCBI Taxonomy" id="2728837"/>
    <lineage>
        <taxon>Bacteria</taxon>
        <taxon>Pseudomonadati</taxon>
        <taxon>Pseudomonadota</taxon>
        <taxon>Betaproteobacteria</taxon>
        <taxon>Burkholderiales</taxon>
        <taxon>Comamonadaceae</taxon>
        <taxon>Ramlibacter</taxon>
    </lineage>
</organism>
<name>A0A848H3B0_9BURK</name>
<evidence type="ECO:0000313" key="8">
    <source>
        <dbReference type="Proteomes" id="UP000541185"/>
    </source>
</evidence>
<dbReference type="GO" id="GO:0015171">
    <property type="term" value="F:amino acid transmembrane transporter activity"/>
    <property type="evidence" value="ECO:0007669"/>
    <property type="project" value="TreeGrafter"/>
</dbReference>
<dbReference type="EMBL" id="JABBFX010000001">
    <property type="protein sequence ID" value="NML44051.1"/>
    <property type="molecule type" value="Genomic_DNA"/>
</dbReference>
<dbReference type="AlphaFoldDB" id="A0A848H3B0"/>
<protein>
    <submittedName>
        <fullName evidence="7">LysE family translocator</fullName>
    </submittedName>
</protein>
<feature type="transmembrane region" description="Helical" evidence="6">
    <location>
        <begin position="110"/>
        <end position="135"/>
    </location>
</feature>
<evidence type="ECO:0000256" key="4">
    <source>
        <dbReference type="ARBA" id="ARBA00022989"/>
    </source>
</evidence>
<feature type="transmembrane region" description="Helical" evidence="6">
    <location>
        <begin position="38"/>
        <end position="63"/>
    </location>
</feature>
<dbReference type="InterPro" id="IPR001123">
    <property type="entry name" value="LeuE-type"/>
</dbReference>
<dbReference type="Proteomes" id="UP000541185">
    <property type="component" value="Unassembled WGS sequence"/>
</dbReference>
<dbReference type="Pfam" id="PF01810">
    <property type="entry name" value="LysE"/>
    <property type="match status" value="1"/>
</dbReference>
<feature type="transmembrane region" description="Helical" evidence="6">
    <location>
        <begin position="183"/>
        <end position="202"/>
    </location>
</feature>